<keyword evidence="1" id="KW-0689">Ribosomal protein</keyword>
<sequence length="208" mass="23860">MEFRALARPAARLLTAPRSTTLPLIAIRGHKTTSRTKRSIKIAAHDSFLPDRTTAFPAADHIIYNPPSSEASPEHTPFLFLPANDPRRVSLTRLRHVVNSPTAPKKESQLPPEMRYKKRTPSYHLGAEEIKEMKRLRAEDPFKWTSYALAEKFKCSSVFVRMAAPAPPEYLKALKDKAERREGRWGNIKAKAREDRKRRTDMLYRGEL</sequence>
<comment type="caution">
    <text evidence="1">The sequence shown here is derived from an EMBL/GenBank/DDBJ whole genome shotgun (WGS) entry which is preliminary data.</text>
</comment>
<protein>
    <submittedName>
        <fullName evidence="1">Mitochondrial ribosomal protein subunit L20-domain-containing protein</fullName>
    </submittedName>
</protein>
<accession>A0A9P8VUX2</accession>
<dbReference type="PANTHER" id="PTHR28266">
    <property type="entry name" value="54S RIBOSOMAL PROTEIN L20, MITOCHONDRIAL"/>
    <property type="match status" value="1"/>
</dbReference>
<dbReference type="GO" id="GO:0005762">
    <property type="term" value="C:mitochondrial large ribosomal subunit"/>
    <property type="evidence" value="ECO:0007669"/>
    <property type="project" value="TreeGrafter"/>
</dbReference>
<reference evidence="1 2" key="1">
    <citation type="journal article" date="2021" name="Nat. Commun.">
        <title>Genetic determinants of endophytism in the Arabidopsis root mycobiome.</title>
        <authorList>
            <person name="Mesny F."/>
            <person name="Miyauchi S."/>
            <person name="Thiergart T."/>
            <person name="Pickel B."/>
            <person name="Atanasova L."/>
            <person name="Karlsson M."/>
            <person name="Huettel B."/>
            <person name="Barry K.W."/>
            <person name="Haridas S."/>
            <person name="Chen C."/>
            <person name="Bauer D."/>
            <person name="Andreopoulos W."/>
            <person name="Pangilinan J."/>
            <person name="LaButti K."/>
            <person name="Riley R."/>
            <person name="Lipzen A."/>
            <person name="Clum A."/>
            <person name="Drula E."/>
            <person name="Henrissat B."/>
            <person name="Kohler A."/>
            <person name="Grigoriev I.V."/>
            <person name="Martin F.M."/>
            <person name="Hacquard S."/>
        </authorList>
    </citation>
    <scope>NUCLEOTIDE SEQUENCE [LARGE SCALE GENOMIC DNA]</scope>
    <source>
        <strain evidence="1 2">MPI-CAGE-CH-0241</strain>
    </source>
</reference>
<dbReference type="InterPro" id="IPR024388">
    <property type="entry name" value="Ribosomal_mL58"/>
</dbReference>
<proteinExistence type="predicted"/>
<dbReference type="Proteomes" id="UP000777438">
    <property type="component" value="Unassembled WGS sequence"/>
</dbReference>
<dbReference type="GO" id="GO:0003735">
    <property type="term" value="F:structural constituent of ribosome"/>
    <property type="evidence" value="ECO:0007669"/>
    <property type="project" value="TreeGrafter"/>
</dbReference>
<evidence type="ECO:0000313" key="2">
    <source>
        <dbReference type="Proteomes" id="UP000777438"/>
    </source>
</evidence>
<dbReference type="AlphaFoldDB" id="A0A9P8VUX2"/>
<organism evidence="1 2">
    <name type="scientific">Thelonectria olida</name>
    <dbReference type="NCBI Taxonomy" id="1576542"/>
    <lineage>
        <taxon>Eukaryota</taxon>
        <taxon>Fungi</taxon>
        <taxon>Dikarya</taxon>
        <taxon>Ascomycota</taxon>
        <taxon>Pezizomycotina</taxon>
        <taxon>Sordariomycetes</taxon>
        <taxon>Hypocreomycetidae</taxon>
        <taxon>Hypocreales</taxon>
        <taxon>Nectriaceae</taxon>
        <taxon>Thelonectria</taxon>
    </lineage>
</organism>
<dbReference type="OrthoDB" id="6021263at2759"/>
<dbReference type="Pfam" id="PF12824">
    <property type="entry name" value="MRP-L20"/>
    <property type="match status" value="1"/>
</dbReference>
<name>A0A9P8VUX2_9HYPO</name>
<gene>
    <name evidence="1" type="ORF">B0T10DRAFT_201858</name>
</gene>
<keyword evidence="1" id="KW-0687">Ribonucleoprotein</keyword>
<dbReference type="PANTHER" id="PTHR28266:SF1">
    <property type="entry name" value="LARGE RIBOSOMAL SUBUNIT PROTEIN ML58"/>
    <property type="match status" value="1"/>
</dbReference>
<keyword evidence="2" id="KW-1185">Reference proteome</keyword>
<dbReference type="EMBL" id="JAGPYM010000037">
    <property type="protein sequence ID" value="KAH6874709.1"/>
    <property type="molecule type" value="Genomic_DNA"/>
</dbReference>
<evidence type="ECO:0000313" key="1">
    <source>
        <dbReference type="EMBL" id="KAH6874709.1"/>
    </source>
</evidence>